<reference evidence="3" key="2">
    <citation type="submission" date="2023-02" db="EMBL/GenBank/DDBJ databases">
        <authorList>
            <consortium name="DOE Joint Genome Institute"/>
            <person name="Mondo S.J."/>
            <person name="Chang Y."/>
            <person name="Wang Y."/>
            <person name="Ahrendt S."/>
            <person name="Andreopoulos W."/>
            <person name="Barry K."/>
            <person name="Beard J."/>
            <person name="Benny G.L."/>
            <person name="Blankenship S."/>
            <person name="Bonito G."/>
            <person name="Cuomo C."/>
            <person name="Desiro A."/>
            <person name="Gervers K.A."/>
            <person name="Hundley H."/>
            <person name="Kuo A."/>
            <person name="LaButti K."/>
            <person name="Lang B.F."/>
            <person name="Lipzen A."/>
            <person name="O'Donnell K."/>
            <person name="Pangilinan J."/>
            <person name="Reynolds N."/>
            <person name="Sandor L."/>
            <person name="Smith M.W."/>
            <person name="Tsang A."/>
            <person name="Grigoriev I.V."/>
            <person name="Stajich J.E."/>
            <person name="Spatafora J.W."/>
        </authorList>
    </citation>
    <scope>NUCLEOTIDE SEQUENCE</scope>
    <source>
        <strain evidence="3">RSA 2281</strain>
    </source>
</reference>
<dbReference type="NCBIfam" id="TIGR00172">
    <property type="entry name" value="maf"/>
    <property type="match status" value="1"/>
</dbReference>
<comment type="caution">
    <text evidence="3">The sequence shown here is derived from an EMBL/GenBank/DDBJ whole genome shotgun (WGS) entry which is preliminary data.</text>
</comment>
<name>A0AAD5PCD2_9FUNG</name>
<organism evidence="3 4">
    <name type="scientific">Phascolomyces articulosus</name>
    <dbReference type="NCBI Taxonomy" id="60185"/>
    <lineage>
        <taxon>Eukaryota</taxon>
        <taxon>Fungi</taxon>
        <taxon>Fungi incertae sedis</taxon>
        <taxon>Mucoromycota</taxon>
        <taxon>Mucoromycotina</taxon>
        <taxon>Mucoromycetes</taxon>
        <taxon>Mucorales</taxon>
        <taxon>Lichtheimiaceae</taxon>
        <taxon>Phascolomyces</taxon>
    </lineage>
</organism>
<evidence type="ECO:0000313" key="3">
    <source>
        <dbReference type="EMBL" id="KAI9253832.1"/>
    </source>
</evidence>
<dbReference type="PIRSF" id="PIRSF006305">
    <property type="entry name" value="Maf"/>
    <property type="match status" value="1"/>
</dbReference>
<dbReference type="EMBL" id="JAIXMP010000025">
    <property type="protein sequence ID" value="KAI9253832.1"/>
    <property type="molecule type" value="Genomic_DNA"/>
</dbReference>
<dbReference type="Gene3D" id="3.90.950.10">
    <property type="match status" value="1"/>
</dbReference>
<accession>A0AAD5PCD2</accession>
<dbReference type="HAMAP" id="MF_00528">
    <property type="entry name" value="Maf"/>
    <property type="match status" value="1"/>
</dbReference>
<dbReference type="SUPFAM" id="SSF52972">
    <property type="entry name" value="ITPase-like"/>
    <property type="match status" value="1"/>
</dbReference>
<keyword evidence="4" id="KW-1185">Reference proteome</keyword>
<reference evidence="3" key="1">
    <citation type="journal article" date="2022" name="IScience">
        <title>Evolution of zygomycete secretomes and the origins of terrestrial fungal ecologies.</title>
        <authorList>
            <person name="Chang Y."/>
            <person name="Wang Y."/>
            <person name="Mondo S."/>
            <person name="Ahrendt S."/>
            <person name="Andreopoulos W."/>
            <person name="Barry K."/>
            <person name="Beard J."/>
            <person name="Benny G.L."/>
            <person name="Blankenship S."/>
            <person name="Bonito G."/>
            <person name="Cuomo C."/>
            <person name="Desiro A."/>
            <person name="Gervers K.A."/>
            <person name="Hundley H."/>
            <person name="Kuo A."/>
            <person name="LaButti K."/>
            <person name="Lang B.F."/>
            <person name="Lipzen A."/>
            <person name="O'Donnell K."/>
            <person name="Pangilinan J."/>
            <person name="Reynolds N."/>
            <person name="Sandor L."/>
            <person name="Smith M.E."/>
            <person name="Tsang A."/>
            <person name="Grigoriev I.V."/>
            <person name="Stajich J.E."/>
            <person name="Spatafora J.W."/>
        </authorList>
    </citation>
    <scope>NUCLEOTIDE SEQUENCE</scope>
    <source>
        <strain evidence="3">RSA 2281</strain>
    </source>
</reference>
<dbReference type="GO" id="GO:0047429">
    <property type="term" value="F:nucleoside triphosphate diphosphatase activity"/>
    <property type="evidence" value="ECO:0007669"/>
    <property type="project" value="InterPro"/>
</dbReference>
<evidence type="ECO:0000313" key="4">
    <source>
        <dbReference type="Proteomes" id="UP001209540"/>
    </source>
</evidence>
<keyword evidence="2" id="KW-0378">Hydrolase</keyword>
<sequence>MKLSWLPWLSKQKIVLASASPRRSEILSDMGLDFKIVTTLKDDANDPSAFDLKEDYVHYTARMKAVEVFERCRDDPSLPDADIVIGADTVVVLDKFNVLEKPRDAEDAKRMLLELSGKKHTAMTGVVILRKSPENKPYDEMAFVTKTDVDFFEIDDGILDTYVASGEPFGKAGAYGIQGPASLFVRGIHGDYWNVVGLPKSRLYQELLSLENMKKEEEKMSFIIFLAHAI</sequence>
<comment type="cofactor">
    <cofactor evidence="1">
        <name>a divalent metal cation</name>
        <dbReference type="ChEBI" id="CHEBI:60240"/>
    </cofactor>
</comment>
<dbReference type="PANTHER" id="PTHR43213:SF5">
    <property type="entry name" value="BIFUNCTIONAL DTTP_UTP PYROPHOSPHATASE_METHYLTRANSFERASE PROTEIN-RELATED"/>
    <property type="match status" value="1"/>
</dbReference>
<dbReference type="InterPro" id="IPR029001">
    <property type="entry name" value="ITPase-like_fam"/>
</dbReference>
<protein>
    <submittedName>
        <fullName evidence="3">Acetylserotonin O-methyltransferase-like protein</fullName>
    </submittedName>
</protein>
<proteinExistence type="inferred from homology"/>
<dbReference type="Pfam" id="PF02545">
    <property type="entry name" value="Maf"/>
    <property type="match status" value="1"/>
</dbReference>
<dbReference type="InterPro" id="IPR003697">
    <property type="entry name" value="Maf-like"/>
</dbReference>
<dbReference type="PANTHER" id="PTHR43213">
    <property type="entry name" value="BIFUNCTIONAL DTTP/UTP PYROPHOSPHATASE/METHYLTRANSFERASE PROTEIN-RELATED"/>
    <property type="match status" value="1"/>
</dbReference>
<evidence type="ECO:0000256" key="1">
    <source>
        <dbReference type="ARBA" id="ARBA00001968"/>
    </source>
</evidence>
<evidence type="ECO:0000256" key="2">
    <source>
        <dbReference type="ARBA" id="ARBA00022801"/>
    </source>
</evidence>
<gene>
    <name evidence="3" type="ORF">BDA99DRAFT_562792</name>
</gene>
<dbReference type="AlphaFoldDB" id="A0AAD5PCD2"/>
<dbReference type="Proteomes" id="UP001209540">
    <property type="component" value="Unassembled WGS sequence"/>
</dbReference>
<dbReference type="CDD" id="cd00555">
    <property type="entry name" value="Maf"/>
    <property type="match status" value="1"/>
</dbReference>